<evidence type="ECO:0000256" key="2">
    <source>
        <dbReference type="ARBA" id="ARBA00011901"/>
    </source>
</evidence>
<dbReference type="AlphaFoldDB" id="A0AAE3NQ58"/>
<dbReference type="RefSeq" id="WP_275566199.1">
    <property type="nucleotide sequence ID" value="NZ_JARGYC010000008.1"/>
</dbReference>
<feature type="domain" description="MurNAc-LAA" evidence="5">
    <location>
        <begin position="233"/>
        <end position="388"/>
    </location>
</feature>
<dbReference type="EMBL" id="JARGYC010000008">
    <property type="protein sequence ID" value="MDF0600056.1"/>
    <property type="molecule type" value="Genomic_DNA"/>
</dbReference>
<sequence>MSRLLLTMMALVWATVAVAQDLTGLARLDSARSALRDDGRGLELVLGLSQPVPYRVFTLDDPRRLVLDFSVVDWSGLDADAIDTTEAARVVSAGVFRPGWSRMVVELARPMAVGEAWMDTGDAARVTVKLVPVAPEVFAAAAGAPSSALFALPEPSGDLPPPHRRQDGSRPVVVVLDPGHGGIDPGAERDGVVEADLMLRFARELREVLQRAGGFDVVLTRDDDIFVPLEMRVSIARMAGADVFLSLHADALAEGRARGATIYTLSEEASDVASEKLAERHDRGDLLAGVDLTEQDDRVAHVLMEMARLETRPRADRLADALVAALEDSIGPLHKRPRLEASFSVLKAADIPSVLVELGFLSSKRDRENLLDPDWRAQAADGIRDALIAWAKADAAEASLLRQ</sequence>
<dbReference type="GO" id="GO:0008745">
    <property type="term" value="F:N-acetylmuramoyl-L-alanine amidase activity"/>
    <property type="evidence" value="ECO:0007669"/>
    <property type="project" value="UniProtKB-EC"/>
</dbReference>
<evidence type="ECO:0000259" key="5">
    <source>
        <dbReference type="SMART" id="SM00646"/>
    </source>
</evidence>
<name>A0AAE3NQ58_9RHOB</name>
<dbReference type="SMART" id="SM00646">
    <property type="entry name" value="Ami_3"/>
    <property type="match status" value="1"/>
</dbReference>
<feature type="signal peptide" evidence="4">
    <location>
        <begin position="1"/>
        <end position="19"/>
    </location>
</feature>
<reference evidence="6" key="1">
    <citation type="submission" date="2023-03" db="EMBL/GenBank/DDBJ databases">
        <title>Multiphase analysis and comparison of six strains from genera Psychromarinibacter, Lutimaribacter, and Maritimibacter, including a novel species: Psychromarinibacter sediminicola sp. nov.</title>
        <authorList>
            <person name="Wang Y.-H."/>
            <person name="Ye M.-Q."/>
            <person name="Du Z.-J."/>
        </authorList>
    </citation>
    <scope>NUCLEOTIDE SEQUENCE</scope>
    <source>
        <strain evidence="6">C21-152</strain>
    </source>
</reference>
<dbReference type="Proteomes" id="UP001220964">
    <property type="component" value="Unassembled WGS sequence"/>
</dbReference>
<gene>
    <name evidence="6" type="ORF">P1J78_04860</name>
</gene>
<accession>A0AAE3NQ58</accession>
<dbReference type="PANTHER" id="PTHR30404:SF0">
    <property type="entry name" value="N-ACETYLMURAMOYL-L-ALANINE AMIDASE AMIC"/>
    <property type="match status" value="1"/>
</dbReference>
<dbReference type="EC" id="3.5.1.28" evidence="2"/>
<dbReference type="Pfam" id="PF01520">
    <property type="entry name" value="Amidase_3"/>
    <property type="match status" value="1"/>
</dbReference>
<evidence type="ECO:0000256" key="1">
    <source>
        <dbReference type="ARBA" id="ARBA00001561"/>
    </source>
</evidence>
<protein>
    <recommendedName>
        <fullName evidence="2">N-acetylmuramoyl-L-alanine amidase</fullName>
        <ecNumber evidence="2">3.5.1.28</ecNumber>
    </recommendedName>
</protein>
<dbReference type="InterPro" id="IPR002508">
    <property type="entry name" value="MurNAc-LAA_cat"/>
</dbReference>
<dbReference type="SUPFAM" id="SSF53187">
    <property type="entry name" value="Zn-dependent exopeptidases"/>
    <property type="match status" value="1"/>
</dbReference>
<evidence type="ECO:0000256" key="3">
    <source>
        <dbReference type="ARBA" id="ARBA00022801"/>
    </source>
</evidence>
<feature type="chain" id="PRO_5042289882" description="N-acetylmuramoyl-L-alanine amidase" evidence="4">
    <location>
        <begin position="20"/>
        <end position="403"/>
    </location>
</feature>
<dbReference type="Pfam" id="PF11741">
    <property type="entry name" value="AMIN"/>
    <property type="match status" value="1"/>
</dbReference>
<dbReference type="InterPro" id="IPR021731">
    <property type="entry name" value="AMIN_dom"/>
</dbReference>
<keyword evidence="7" id="KW-1185">Reference proteome</keyword>
<evidence type="ECO:0000313" key="7">
    <source>
        <dbReference type="Proteomes" id="UP001220964"/>
    </source>
</evidence>
<dbReference type="Gene3D" id="3.40.630.40">
    <property type="entry name" value="Zn-dependent exopeptidases"/>
    <property type="match status" value="1"/>
</dbReference>
<dbReference type="PANTHER" id="PTHR30404">
    <property type="entry name" value="N-ACETYLMURAMOYL-L-ALANINE AMIDASE"/>
    <property type="match status" value="1"/>
</dbReference>
<keyword evidence="4" id="KW-0732">Signal</keyword>
<dbReference type="GO" id="GO:0030288">
    <property type="term" value="C:outer membrane-bounded periplasmic space"/>
    <property type="evidence" value="ECO:0007669"/>
    <property type="project" value="TreeGrafter"/>
</dbReference>
<comment type="catalytic activity">
    <reaction evidence="1">
        <text>Hydrolyzes the link between N-acetylmuramoyl residues and L-amino acid residues in certain cell-wall glycopeptides.</text>
        <dbReference type="EC" id="3.5.1.28"/>
    </reaction>
</comment>
<dbReference type="CDD" id="cd02696">
    <property type="entry name" value="MurNAc-LAA"/>
    <property type="match status" value="1"/>
</dbReference>
<keyword evidence="3" id="KW-0378">Hydrolase</keyword>
<comment type="caution">
    <text evidence="6">The sequence shown here is derived from an EMBL/GenBank/DDBJ whole genome shotgun (WGS) entry which is preliminary data.</text>
</comment>
<evidence type="ECO:0000256" key="4">
    <source>
        <dbReference type="SAM" id="SignalP"/>
    </source>
</evidence>
<dbReference type="InterPro" id="IPR050695">
    <property type="entry name" value="N-acetylmuramoyl_amidase_3"/>
</dbReference>
<evidence type="ECO:0000313" key="6">
    <source>
        <dbReference type="EMBL" id="MDF0600056.1"/>
    </source>
</evidence>
<dbReference type="Gene3D" id="2.60.40.3500">
    <property type="match status" value="1"/>
</dbReference>
<dbReference type="GO" id="GO:0009253">
    <property type="term" value="P:peptidoglycan catabolic process"/>
    <property type="evidence" value="ECO:0007669"/>
    <property type="project" value="InterPro"/>
</dbReference>
<proteinExistence type="predicted"/>
<organism evidence="6 7">
    <name type="scientific">Psychromarinibacter sediminicola</name>
    <dbReference type="NCBI Taxonomy" id="3033385"/>
    <lineage>
        <taxon>Bacteria</taxon>
        <taxon>Pseudomonadati</taxon>
        <taxon>Pseudomonadota</taxon>
        <taxon>Alphaproteobacteria</taxon>
        <taxon>Rhodobacterales</taxon>
        <taxon>Paracoccaceae</taxon>
        <taxon>Psychromarinibacter</taxon>
    </lineage>
</organism>